<gene>
    <name evidence="2" type="ORF">BWQ96_00080</name>
</gene>
<evidence type="ECO:0000259" key="1">
    <source>
        <dbReference type="Pfam" id="PF01593"/>
    </source>
</evidence>
<evidence type="ECO:0000313" key="3">
    <source>
        <dbReference type="Proteomes" id="UP000247409"/>
    </source>
</evidence>
<protein>
    <submittedName>
        <fullName evidence="2">L-amino-acid oxidase</fullName>
    </submittedName>
</protein>
<dbReference type="EMBL" id="NBIV01000001">
    <property type="protein sequence ID" value="PXF49920.1"/>
    <property type="molecule type" value="Genomic_DNA"/>
</dbReference>
<dbReference type="AlphaFoldDB" id="A0A2V3JC00"/>
<proteinExistence type="predicted"/>
<name>A0A2V3JC00_9FLOR</name>
<reference evidence="2 3" key="1">
    <citation type="journal article" date="2018" name="Mol. Biol. Evol.">
        <title>Analysis of the draft genome of the red seaweed Gracilariopsis chorda provides insights into genome size evolution in Rhodophyta.</title>
        <authorList>
            <person name="Lee J."/>
            <person name="Yang E.C."/>
            <person name="Graf L."/>
            <person name="Yang J.H."/>
            <person name="Qiu H."/>
            <person name="Zel Zion U."/>
            <person name="Chan C.X."/>
            <person name="Stephens T.G."/>
            <person name="Weber A.P.M."/>
            <person name="Boo G.H."/>
            <person name="Boo S.M."/>
            <person name="Kim K.M."/>
            <person name="Shin Y."/>
            <person name="Jung M."/>
            <person name="Lee S.J."/>
            <person name="Yim H.S."/>
            <person name="Lee J.H."/>
            <person name="Bhattacharya D."/>
            <person name="Yoon H.S."/>
        </authorList>
    </citation>
    <scope>NUCLEOTIDE SEQUENCE [LARGE SCALE GENOMIC DNA]</scope>
    <source>
        <strain evidence="2 3">SKKU-2015</strain>
        <tissue evidence="2">Whole body</tissue>
    </source>
</reference>
<accession>A0A2V3JC00</accession>
<sequence length="456" mass="49899">MTVAHLFFVNSCSFLRIHHRRWQPSVRQAPKCAATPPSPSPTAVVVGAGVAGLSAARELAEAGHSVTILEASDGVGGRIRTDVVDGFLLDRGFQVFIEAYPQCREVLNYDNLNLNRFLPGACIRYHNAFHIISDPFRAPFLAVSGLFAPVGSVVDKLRVALLRSKLLDTPLARIFESVPQPLDSFLRSEGFSQQFIDAFFRPFYQGIFLAPLSEQSSTMFSFVFKMFSAEPASLPAGGIGEIPRQMFASLPSSVDVKLNCRVKSVDGTSVTTENQLYTPTVTIVAAEGPEAARLLTGVTTPASRGSICLYFTSNRPPPITKPILILNGEKNGPVNNMFFPAQVAGTYAPAGKTLISTTIVGDELGKSDKELENAVREQLRGWYDEFVDEWKLLRVYRIPHSQPAQAEDFVFDKGVKVQDGLYVCGDHRNSPTLHGAILSGRTAAKEALEYLNERSK</sequence>
<keyword evidence="3" id="KW-1185">Reference proteome</keyword>
<dbReference type="STRING" id="448386.A0A2V3JC00"/>
<dbReference type="Proteomes" id="UP000247409">
    <property type="component" value="Unassembled WGS sequence"/>
</dbReference>
<dbReference type="SUPFAM" id="SSF51905">
    <property type="entry name" value="FAD/NAD(P)-binding domain"/>
    <property type="match status" value="1"/>
</dbReference>
<evidence type="ECO:0000313" key="2">
    <source>
        <dbReference type="EMBL" id="PXF49920.1"/>
    </source>
</evidence>
<dbReference type="InterPro" id="IPR036188">
    <property type="entry name" value="FAD/NAD-bd_sf"/>
</dbReference>
<dbReference type="OrthoDB" id="5046242at2759"/>
<dbReference type="InterPro" id="IPR002937">
    <property type="entry name" value="Amino_oxidase"/>
</dbReference>
<dbReference type="Pfam" id="PF01593">
    <property type="entry name" value="Amino_oxidase"/>
    <property type="match status" value="1"/>
</dbReference>
<dbReference type="PANTHER" id="PTHR42841">
    <property type="entry name" value="AMINE OXIDASE"/>
    <property type="match status" value="1"/>
</dbReference>
<feature type="domain" description="Amine oxidase" evidence="1">
    <location>
        <begin position="50"/>
        <end position="447"/>
    </location>
</feature>
<dbReference type="GO" id="GO:0016491">
    <property type="term" value="F:oxidoreductase activity"/>
    <property type="evidence" value="ECO:0007669"/>
    <property type="project" value="InterPro"/>
</dbReference>
<organism evidence="2 3">
    <name type="scientific">Gracilariopsis chorda</name>
    <dbReference type="NCBI Taxonomy" id="448386"/>
    <lineage>
        <taxon>Eukaryota</taxon>
        <taxon>Rhodophyta</taxon>
        <taxon>Florideophyceae</taxon>
        <taxon>Rhodymeniophycidae</taxon>
        <taxon>Gracilariales</taxon>
        <taxon>Gracilariaceae</taxon>
        <taxon>Gracilariopsis</taxon>
    </lineage>
</organism>
<comment type="caution">
    <text evidence="2">The sequence shown here is derived from an EMBL/GenBank/DDBJ whole genome shotgun (WGS) entry which is preliminary data.</text>
</comment>
<dbReference type="Gene3D" id="3.50.50.60">
    <property type="entry name" value="FAD/NAD(P)-binding domain"/>
    <property type="match status" value="1"/>
</dbReference>